<feature type="compositionally biased region" description="Basic and acidic residues" evidence="1">
    <location>
        <begin position="933"/>
        <end position="942"/>
    </location>
</feature>
<reference evidence="2 3" key="1">
    <citation type="journal article" date="2020" name="ISME J.">
        <title>Uncovering the hidden diversity of litter-decomposition mechanisms in mushroom-forming fungi.</title>
        <authorList>
            <person name="Floudas D."/>
            <person name="Bentzer J."/>
            <person name="Ahren D."/>
            <person name="Johansson T."/>
            <person name="Persson P."/>
            <person name="Tunlid A."/>
        </authorList>
    </citation>
    <scope>NUCLEOTIDE SEQUENCE [LARGE SCALE GENOMIC DNA]</scope>
    <source>
        <strain evidence="2 3">CBS 291.85</strain>
    </source>
</reference>
<keyword evidence="3" id="KW-1185">Reference proteome</keyword>
<dbReference type="Gene3D" id="1.25.40.10">
    <property type="entry name" value="Tetratricopeptide repeat domain"/>
    <property type="match status" value="1"/>
</dbReference>
<dbReference type="AlphaFoldDB" id="A0A8H5CPP6"/>
<sequence>MNVFNPKILDASIRDVSSCLSDNQKADLLLYAMNSLGYEGRSRTVFENAIQSCLQVSTLSAENTAKARILRARARLSTGSIFGAQEDLQAALVAEPDNPEAKALLHQRSVNVEKLLGPSSPPFLYPHHPHRRHPLTRFSDEIWKEIVSFLTRRDLIMLLWVPGPGPGLTSSPLVGVYSGPGGVFTGMNRALSRIAADRLFRRVDLHFGDGCEYYGDEDGSSFIDDDAVLDDNHPYSSGPVPTTSASVNPSSIETALAGNVRCKSESFTAALASSSMTTSSGPLGRTRARISPPTPTSILEHHPSYSYYAPETIRPSQAERTADILTRIITDGAFAGNVRTLRIFFNVNADGGFEMGNSFQMGVLSNAIPKLPNLHQVHISISSSSLYSNHIHTHPQAQCHSQLLLPFLHMVQASHPRLRGLSISINLLCNDNWPEAGIDIDWSTVTFSHLNHFAYEVRSSSRLVSRQHTAGPSASPSLIPIAVPTMTSTSATSLSSFLLQNRSHLQTVALSLPESGSNTDSVSESLSSASSNSHSHSGCLAIRNMTHVAFTLPFATTGPSVPITTSTSMSIPVGIPDILQHGRQLESLKLTLKLSVPANEEEAGLGLSSHFRALSHSIPFLRHFWVHIHTTIGGGLGTGGTANVEDITVDKDLFPSIADFLRDRKELKTLGLTVSLGDSCNHQHSTSVFLASLGFDSSIWGVLPSLTGLKGLSMTYPRDLAPSLGMWLVPRAVVRLEVYGLGEVGGLGMGGKGEKEVCTFLNQLRPGVPPSLLSISLPDFPSYSSSSQISQTVAHIVEHGFPMVRLVRVGRAYWTIVNNVPGYRREPHPPLPSTAPTSISAPVSTSGSPRSRPLSLHLYSSSHTAEYPRIYTDNRQTVPPSLSRSHSHAHLHTTGPYGISGPGVPPRHTPIPIAPATSRPRSTSGAGSMPASIRRDSSHGRDGYASGSSKSLTRPASVSTSASPPASSSLVEKDRGGSSTNAYSNGHLQGSLYVGDSHSFITTASGLELERWPPRRAAFHLRESLESLGCEEGEEPSHQQFVFR</sequence>
<gene>
    <name evidence="2" type="ORF">D9758_015468</name>
</gene>
<feature type="compositionally biased region" description="Polar residues" evidence="1">
    <location>
        <begin position="834"/>
        <end position="849"/>
    </location>
</feature>
<evidence type="ECO:0000256" key="1">
    <source>
        <dbReference type="SAM" id="MobiDB-lite"/>
    </source>
</evidence>
<feature type="compositionally biased region" description="Pro residues" evidence="1">
    <location>
        <begin position="903"/>
        <end position="913"/>
    </location>
</feature>
<name>A0A8H5CPP6_9AGAR</name>
<organism evidence="2 3">
    <name type="scientific">Tetrapyrgos nigripes</name>
    <dbReference type="NCBI Taxonomy" id="182062"/>
    <lineage>
        <taxon>Eukaryota</taxon>
        <taxon>Fungi</taxon>
        <taxon>Dikarya</taxon>
        <taxon>Basidiomycota</taxon>
        <taxon>Agaricomycotina</taxon>
        <taxon>Agaricomycetes</taxon>
        <taxon>Agaricomycetidae</taxon>
        <taxon>Agaricales</taxon>
        <taxon>Marasmiineae</taxon>
        <taxon>Marasmiaceae</taxon>
        <taxon>Tetrapyrgos</taxon>
    </lineage>
</organism>
<feature type="region of interest" description="Disordered" evidence="1">
    <location>
        <begin position="513"/>
        <end position="532"/>
    </location>
</feature>
<dbReference type="InterPro" id="IPR011990">
    <property type="entry name" value="TPR-like_helical_dom_sf"/>
</dbReference>
<feature type="region of interest" description="Disordered" evidence="1">
    <location>
        <begin position="867"/>
        <end position="983"/>
    </location>
</feature>
<dbReference type="OrthoDB" id="2685413at2759"/>
<evidence type="ECO:0000313" key="2">
    <source>
        <dbReference type="EMBL" id="KAF5344422.1"/>
    </source>
</evidence>
<proteinExistence type="predicted"/>
<feature type="region of interest" description="Disordered" evidence="1">
    <location>
        <begin position="824"/>
        <end position="855"/>
    </location>
</feature>
<accession>A0A8H5CPP6</accession>
<feature type="compositionally biased region" description="Low complexity" evidence="1">
    <location>
        <begin position="521"/>
        <end position="532"/>
    </location>
</feature>
<evidence type="ECO:0000313" key="3">
    <source>
        <dbReference type="Proteomes" id="UP000559256"/>
    </source>
</evidence>
<feature type="compositionally biased region" description="Low complexity" evidence="1">
    <location>
        <begin position="955"/>
        <end position="969"/>
    </location>
</feature>
<dbReference type="SUPFAM" id="SSF48452">
    <property type="entry name" value="TPR-like"/>
    <property type="match status" value="1"/>
</dbReference>
<protein>
    <submittedName>
        <fullName evidence="2">Uncharacterized protein</fullName>
    </submittedName>
</protein>
<dbReference type="Proteomes" id="UP000559256">
    <property type="component" value="Unassembled WGS sequence"/>
</dbReference>
<dbReference type="EMBL" id="JAACJM010000125">
    <property type="protein sequence ID" value="KAF5344422.1"/>
    <property type="molecule type" value="Genomic_DNA"/>
</dbReference>
<comment type="caution">
    <text evidence="2">The sequence shown here is derived from an EMBL/GenBank/DDBJ whole genome shotgun (WGS) entry which is preliminary data.</text>
</comment>